<reference evidence="4 5" key="2">
    <citation type="journal article" date="2012" name="Stand. Genomic Sci.">
        <title>Complete genome sequence of the moderately thermophilic mineral-sulfide-oxidizing firmicute Sulfobacillus acidophilus type strain (NAL(T)).</title>
        <authorList>
            <person name="Anderson I."/>
            <person name="Chertkov O."/>
            <person name="Chen A."/>
            <person name="Saunders E."/>
            <person name="Lapidus A."/>
            <person name="Nolan M."/>
            <person name="Lucas S."/>
            <person name="Hammon N."/>
            <person name="Deshpande S."/>
            <person name="Cheng J.F."/>
            <person name="Han C."/>
            <person name="Tapia R."/>
            <person name="Goodwin L.A."/>
            <person name="Pitluck S."/>
            <person name="Liolios K."/>
            <person name="Pagani I."/>
            <person name="Ivanova N."/>
            <person name="Mikhailova N."/>
            <person name="Pati A."/>
            <person name="Palaniappan K."/>
            <person name="Land M."/>
            <person name="Pan C."/>
            <person name="Rohde M."/>
            <person name="Pukall R."/>
            <person name="Goker M."/>
            <person name="Detter J.C."/>
            <person name="Woyke T."/>
            <person name="Bristow J."/>
            <person name="Eisen J.A."/>
            <person name="Markowitz V."/>
            <person name="Hugenholtz P."/>
            <person name="Kyrpides N.C."/>
            <person name="Klenk H.P."/>
            <person name="Mavromatis K."/>
        </authorList>
    </citation>
    <scope>NUCLEOTIDE SEQUENCE [LARGE SCALE GENOMIC DNA]</scope>
    <source>
        <strain evidence="5">ATCC 700253 / DSM 10332 / NAL</strain>
    </source>
</reference>
<dbReference type="PATRIC" id="fig|679936.5.peg.1073"/>
<protein>
    <recommendedName>
        <fullName evidence="3">Urease accessory protein UreD</fullName>
    </recommendedName>
</protein>
<dbReference type="Proteomes" id="UP000005439">
    <property type="component" value="Chromosome"/>
</dbReference>
<gene>
    <name evidence="3" type="primary">ureD</name>
    <name evidence="4" type="ordered locus">Sulac_1014</name>
</gene>
<dbReference type="HOGENOM" id="CLU_1199289_0_0_9"/>
<dbReference type="KEGG" id="sap:Sulac_1014"/>
<keyword evidence="5" id="KW-1185">Reference proteome</keyword>
<evidence type="ECO:0000313" key="4">
    <source>
        <dbReference type="EMBL" id="AEW04514.1"/>
    </source>
</evidence>
<dbReference type="Pfam" id="PF01774">
    <property type="entry name" value="UreD"/>
    <property type="match status" value="1"/>
</dbReference>
<accession>G8TTD4</accession>
<evidence type="ECO:0000313" key="5">
    <source>
        <dbReference type="Proteomes" id="UP000005439"/>
    </source>
</evidence>
<evidence type="ECO:0000256" key="2">
    <source>
        <dbReference type="ARBA" id="ARBA00023186"/>
    </source>
</evidence>
<evidence type="ECO:0000256" key="1">
    <source>
        <dbReference type="ARBA" id="ARBA00007177"/>
    </source>
</evidence>
<keyword evidence="3" id="KW-0996">Nickel insertion</keyword>
<reference evidence="5" key="1">
    <citation type="submission" date="2011-12" db="EMBL/GenBank/DDBJ databases">
        <title>The complete genome of chromosome of Sulfobacillus acidophilus DSM 10332.</title>
        <authorList>
            <person name="Lucas S."/>
            <person name="Han J."/>
            <person name="Lapidus A."/>
            <person name="Bruce D."/>
            <person name="Goodwin L."/>
            <person name="Pitluck S."/>
            <person name="Peters L."/>
            <person name="Kyrpides N."/>
            <person name="Mavromatis K."/>
            <person name="Ivanova N."/>
            <person name="Mikhailova N."/>
            <person name="Chertkov O."/>
            <person name="Saunders E."/>
            <person name="Detter J.C."/>
            <person name="Tapia R."/>
            <person name="Han C."/>
            <person name="Land M."/>
            <person name="Hauser L."/>
            <person name="Markowitz V."/>
            <person name="Cheng J.-F."/>
            <person name="Hugenholtz P."/>
            <person name="Woyke T."/>
            <person name="Wu D."/>
            <person name="Pukall R."/>
            <person name="Gehrich-Schroeter G."/>
            <person name="Schneider S."/>
            <person name="Klenk H.-P."/>
            <person name="Eisen J.A."/>
        </authorList>
    </citation>
    <scope>NUCLEOTIDE SEQUENCE [LARGE SCALE GENOMIC DNA]</scope>
    <source>
        <strain evidence="5">ATCC 700253 / DSM 10332 / NAL</strain>
    </source>
</reference>
<dbReference type="InterPro" id="IPR002669">
    <property type="entry name" value="UreD"/>
</dbReference>
<dbReference type="HAMAP" id="MF_01384">
    <property type="entry name" value="UreD"/>
    <property type="match status" value="1"/>
</dbReference>
<dbReference type="PANTHER" id="PTHR33643:SF1">
    <property type="entry name" value="UREASE ACCESSORY PROTEIN D"/>
    <property type="match status" value="1"/>
</dbReference>
<evidence type="ECO:0000256" key="3">
    <source>
        <dbReference type="HAMAP-Rule" id="MF_01384"/>
    </source>
</evidence>
<dbReference type="STRING" id="679936.Sulac_1014"/>
<comment type="subunit">
    <text evidence="3">UreD, UreF and UreG form a complex that acts as a GTP-hydrolysis-dependent molecular chaperone, activating the urease apoprotein by helping to assemble the nickel containing metallocenter of UreC. The UreE protein probably delivers the nickel.</text>
</comment>
<keyword evidence="2 3" id="KW-0143">Chaperone</keyword>
<organism evidence="4 5">
    <name type="scientific">Sulfobacillus acidophilus (strain ATCC 700253 / DSM 10332 / NAL)</name>
    <dbReference type="NCBI Taxonomy" id="679936"/>
    <lineage>
        <taxon>Bacteria</taxon>
        <taxon>Bacillati</taxon>
        <taxon>Bacillota</taxon>
        <taxon>Clostridia</taxon>
        <taxon>Eubacteriales</taxon>
        <taxon>Clostridiales Family XVII. Incertae Sedis</taxon>
        <taxon>Sulfobacillus</taxon>
    </lineage>
</organism>
<dbReference type="AlphaFoldDB" id="G8TTD4"/>
<keyword evidence="3" id="KW-0963">Cytoplasm</keyword>
<name>G8TTD4_SULAD</name>
<proteinExistence type="inferred from homology"/>
<dbReference type="GO" id="GO:0005737">
    <property type="term" value="C:cytoplasm"/>
    <property type="evidence" value="ECO:0007669"/>
    <property type="project" value="UniProtKB-SubCell"/>
</dbReference>
<dbReference type="EMBL" id="CP003179">
    <property type="protein sequence ID" value="AEW04514.1"/>
    <property type="molecule type" value="Genomic_DNA"/>
</dbReference>
<comment type="subcellular location">
    <subcellularLocation>
        <location evidence="3">Cytoplasm</location>
    </subcellularLocation>
</comment>
<dbReference type="PANTHER" id="PTHR33643">
    <property type="entry name" value="UREASE ACCESSORY PROTEIN D"/>
    <property type="match status" value="1"/>
</dbReference>
<sequence>MGSVNLSTYDGLLHLTVASGGFYTRENRGSWRVMRPVFADYGHPVVPIRIVGQTPGLKGGDTQRLSLDVLPSTWCHLGSVAAEHVLPAQGRWARQRLAIRIGYGSRLWMASEPLIPHAGARLKRRMTVQCETDSLLAVEEWITGGRIGCGERFGDLRVDSRMTVIDEEARLLMHDRVHIGPMSTLAMSSVPVEAYWSLVLVGWRAPHIKEVLADHGALAMESAKTLVIRSLGTFSEVRATKEAVTKILEPLFFAEKPVLPVSPV</sequence>
<dbReference type="GO" id="GO:0016151">
    <property type="term" value="F:nickel cation binding"/>
    <property type="evidence" value="ECO:0007669"/>
    <property type="project" value="UniProtKB-UniRule"/>
</dbReference>
<comment type="function">
    <text evidence="3">Required for maturation of urease via the functional incorporation of the urease nickel metallocenter.</text>
</comment>
<comment type="similarity">
    <text evidence="1 3">Belongs to the UreD family.</text>
</comment>